<dbReference type="Gene3D" id="2.30.30.240">
    <property type="entry name" value="PRC-barrel domain"/>
    <property type="match status" value="1"/>
</dbReference>
<sequence>MKKSVDIIGLPVFSIAQGREIGKVKRFVINAEKGAVTALVIDEGKWYLGAKLLPMSDVTAIGECAVTVDKIENILDIKDIPNIESLLEANIQVIGTNVLTNTGCMIGNIKEIILDESGAICSCEVEENNGEVLQVSAERILTYGKDVVIITNTDSVKSITVNSAKIEKAPDLAPIPQVAPVKTTPVDAVTAPRVQSDATDESAKKFDDRHRKYLLGKKASRKIETDNGMVIVEQGGEITEEVLQKAKLAGKFVELSMNIQ</sequence>
<protein>
    <recommendedName>
        <fullName evidence="1">PRC-barrel domain-containing protein</fullName>
    </recommendedName>
</protein>
<dbReference type="SUPFAM" id="SSF50346">
    <property type="entry name" value="PRC-barrel domain"/>
    <property type="match status" value="2"/>
</dbReference>
<evidence type="ECO:0000259" key="1">
    <source>
        <dbReference type="Pfam" id="PF05239"/>
    </source>
</evidence>
<dbReference type="Pfam" id="PF05239">
    <property type="entry name" value="PRC"/>
    <property type="match status" value="1"/>
</dbReference>
<feature type="domain" description="PRC-barrel" evidence="1">
    <location>
        <begin position="5"/>
        <end position="70"/>
    </location>
</feature>
<dbReference type="InterPro" id="IPR027275">
    <property type="entry name" value="PRC-brl_dom"/>
</dbReference>
<dbReference type="AlphaFoldDB" id="A0A644T2W6"/>
<organism evidence="2">
    <name type="scientific">bioreactor metagenome</name>
    <dbReference type="NCBI Taxonomy" id="1076179"/>
    <lineage>
        <taxon>unclassified sequences</taxon>
        <taxon>metagenomes</taxon>
        <taxon>ecological metagenomes</taxon>
    </lineage>
</organism>
<accession>A0A644T2W6</accession>
<evidence type="ECO:0000313" key="2">
    <source>
        <dbReference type="EMBL" id="MPL60562.1"/>
    </source>
</evidence>
<reference evidence="2" key="1">
    <citation type="submission" date="2019-08" db="EMBL/GenBank/DDBJ databases">
        <authorList>
            <person name="Kucharzyk K."/>
            <person name="Murdoch R.W."/>
            <person name="Higgins S."/>
            <person name="Loffler F."/>
        </authorList>
    </citation>
    <scope>NUCLEOTIDE SEQUENCE</scope>
</reference>
<dbReference type="EMBL" id="VSSQ01000012">
    <property type="protein sequence ID" value="MPL60562.1"/>
    <property type="molecule type" value="Genomic_DNA"/>
</dbReference>
<gene>
    <name evidence="2" type="ORF">SDC9_06123</name>
</gene>
<proteinExistence type="predicted"/>
<comment type="caution">
    <text evidence="2">The sequence shown here is derived from an EMBL/GenBank/DDBJ whole genome shotgun (WGS) entry which is preliminary data.</text>
</comment>
<name>A0A644T2W6_9ZZZZ</name>
<dbReference type="InterPro" id="IPR011033">
    <property type="entry name" value="PRC_barrel-like_sf"/>
</dbReference>